<reference evidence="6" key="2">
    <citation type="submission" date="2020-11" db="EMBL/GenBank/DDBJ databases">
        <authorList>
            <person name="Cecchin M."/>
            <person name="Marcolungo L."/>
            <person name="Rossato M."/>
            <person name="Girolomoni L."/>
            <person name="Cosentino E."/>
            <person name="Cuine S."/>
            <person name="Li-Beisson Y."/>
            <person name="Delledonne M."/>
            <person name="Ballottari M."/>
        </authorList>
    </citation>
    <scope>NUCLEOTIDE SEQUENCE</scope>
    <source>
        <strain evidence="6">211/11P</strain>
        <tissue evidence="6">Whole cell</tissue>
    </source>
</reference>
<sequence length="230" mass="24955">MAAWAHSTALACAWACIGLLTLAAADVSRPGGAGHALLFRDHGVLIEDFKDLAPDAFTFEAWISTTGFCHSSALFSYALRSQSSDEHQRTADANHFVIFDPKQLIACHDFEYIDLWPDFQSASCMAAFNHSTKLPNFVERDGRWHHVAVTWSQANQGLTQIYWDGLLMASAVTRKTSPLQPGGALMLGAEQDCYGGCTDRREGHHSPARKACTRSVCQVVAAVLAGLSAA</sequence>
<dbReference type="InterPro" id="IPR013320">
    <property type="entry name" value="ConA-like_dom_sf"/>
</dbReference>
<accession>A0A9D4TN60</accession>
<feature type="chain" id="PRO_5039240607" evidence="5">
    <location>
        <begin position="26"/>
        <end position="230"/>
    </location>
</feature>
<keyword evidence="2" id="KW-0479">Metal-binding</keyword>
<name>A0A9D4TN60_CHLVU</name>
<comment type="caution">
    <text evidence="6">The sequence shown here is derived from an EMBL/GenBank/DDBJ whole genome shotgun (WGS) entry which is preliminary data.</text>
</comment>
<dbReference type="Proteomes" id="UP001055712">
    <property type="component" value="Unassembled WGS sequence"/>
</dbReference>
<dbReference type="Gene3D" id="2.60.120.200">
    <property type="match status" value="1"/>
</dbReference>
<dbReference type="AlphaFoldDB" id="A0A9D4TN60"/>
<evidence type="ECO:0000256" key="4">
    <source>
        <dbReference type="ARBA" id="ARBA00023157"/>
    </source>
</evidence>
<dbReference type="OrthoDB" id="89765at2759"/>
<gene>
    <name evidence="6" type="ORF">D9Q98_004857</name>
</gene>
<reference evidence="6" key="1">
    <citation type="journal article" date="2019" name="Plant J.">
        <title>Chlorella vulgaris genome assembly and annotation reveals the molecular basis for metabolic acclimation to high light conditions.</title>
        <authorList>
            <person name="Cecchin M."/>
            <person name="Marcolungo L."/>
            <person name="Rossato M."/>
            <person name="Girolomoni L."/>
            <person name="Cosentino E."/>
            <person name="Cuine S."/>
            <person name="Li-Beisson Y."/>
            <person name="Delledonne M."/>
            <person name="Ballottari M."/>
        </authorList>
    </citation>
    <scope>NUCLEOTIDE SEQUENCE</scope>
    <source>
        <strain evidence="6">211/11P</strain>
    </source>
</reference>
<dbReference type="InterPro" id="IPR051360">
    <property type="entry name" value="Neuronal_Pentraxin_Related"/>
</dbReference>
<protein>
    <submittedName>
        <fullName evidence="6">Uncharacterized protein</fullName>
    </submittedName>
</protein>
<keyword evidence="4" id="KW-1015">Disulfide bond</keyword>
<dbReference type="PANTHER" id="PTHR19277:SF125">
    <property type="entry name" value="B6"/>
    <property type="match status" value="1"/>
</dbReference>
<evidence type="ECO:0000313" key="6">
    <source>
        <dbReference type="EMBL" id="KAI3430261.1"/>
    </source>
</evidence>
<dbReference type="EMBL" id="SIDB01000007">
    <property type="protein sequence ID" value="KAI3430261.1"/>
    <property type="molecule type" value="Genomic_DNA"/>
</dbReference>
<keyword evidence="3" id="KW-0106">Calcium</keyword>
<proteinExistence type="predicted"/>
<dbReference type="Pfam" id="PF13385">
    <property type="entry name" value="Laminin_G_3"/>
    <property type="match status" value="1"/>
</dbReference>
<comment type="cofactor">
    <cofactor evidence="1">
        <name>Ca(2+)</name>
        <dbReference type="ChEBI" id="CHEBI:29108"/>
    </cofactor>
</comment>
<organism evidence="6 7">
    <name type="scientific">Chlorella vulgaris</name>
    <name type="common">Green alga</name>
    <dbReference type="NCBI Taxonomy" id="3077"/>
    <lineage>
        <taxon>Eukaryota</taxon>
        <taxon>Viridiplantae</taxon>
        <taxon>Chlorophyta</taxon>
        <taxon>core chlorophytes</taxon>
        <taxon>Trebouxiophyceae</taxon>
        <taxon>Chlorellales</taxon>
        <taxon>Chlorellaceae</taxon>
        <taxon>Chlorella clade</taxon>
        <taxon>Chlorella</taxon>
    </lineage>
</organism>
<keyword evidence="5" id="KW-0732">Signal</keyword>
<dbReference type="PANTHER" id="PTHR19277">
    <property type="entry name" value="PENTRAXIN"/>
    <property type="match status" value="1"/>
</dbReference>
<evidence type="ECO:0000256" key="3">
    <source>
        <dbReference type="ARBA" id="ARBA00022837"/>
    </source>
</evidence>
<dbReference type="GO" id="GO:0046872">
    <property type="term" value="F:metal ion binding"/>
    <property type="evidence" value="ECO:0007669"/>
    <property type="project" value="UniProtKB-KW"/>
</dbReference>
<evidence type="ECO:0000256" key="1">
    <source>
        <dbReference type="ARBA" id="ARBA00001913"/>
    </source>
</evidence>
<evidence type="ECO:0000256" key="5">
    <source>
        <dbReference type="SAM" id="SignalP"/>
    </source>
</evidence>
<evidence type="ECO:0000313" key="7">
    <source>
        <dbReference type="Proteomes" id="UP001055712"/>
    </source>
</evidence>
<evidence type="ECO:0000256" key="2">
    <source>
        <dbReference type="ARBA" id="ARBA00022723"/>
    </source>
</evidence>
<keyword evidence="7" id="KW-1185">Reference proteome</keyword>
<feature type="signal peptide" evidence="5">
    <location>
        <begin position="1"/>
        <end position="25"/>
    </location>
</feature>
<dbReference type="SUPFAM" id="SSF49899">
    <property type="entry name" value="Concanavalin A-like lectins/glucanases"/>
    <property type="match status" value="1"/>
</dbReference>